<dbReference type="GO" id="GO:0016757">
    <property type="term" value="F:glycosyltransferase activity"/>
    <property type="evidence" value="ECO:0007669"/>
    <property type="project" value="InterPro"/>
</dbReference>
<dbReference type="InterPro" id="IPR001296">
    <property type="entry name" value="Glyco_trans_1"/>
</dbReference>
<reference evidence="2 3" key="1">
    <citation type="submission" date="2016-11" db="EMBL/GenBank/DDBJ databases">
        <authorList>
            <person name="Jaros S."/>
            <person name="Januszkiewicz K."/>
            <person name="Wedrychowicz H."/>
        </authorList>
    </citation>
    <scope>NUCLEOTIDE SEQUENCE [LARGE SCALE GENOMIC DNA]</scope>
    <source>
        <strain evidence="2 3">GAS95</strain>
    </source>
</reference>
<gene>
    <name evidence="2" type="ORF">SAMN05444165_3661</name>
</gene>
<proteinExistence type="predicted"/>
<evidence type="ECO:0000313" key="3">
    <source>
        <dbReference type="Proteomes" id="UP000185151"/>
    </source>
</evidence>
<dbReference type="SUPFAM" id="SSF53756">
    <property type="entry name" value="UDP-Glycosyltransferase/glycogen phosphorylase"/>
    <property type="match status" value="1"/>
</dbReference>
<dbReference type="OrthoDB" id="9065392at2"/>
<dbReference type="Pfam" id="PF00534">
    <property type="entry name" value="Glycos_transf_1"/>
    <property type="match status" value="1"/>
</dbReference>
<keyword evidence="3" id="KW-1185">Reference proteome</keyword>
<dbReference type="AlphaFoldDB" id="A0A1N6KHY5"/>
<dbReference type="EMBL" id="FSRU01000002">
    <property type="protein sequence ID" value="SIO56181.1"/>
    <property type="molecule type" value="Genomic_DNA"/>
</dbReference>
<evidence type="ECO:0000313" key="2">
    <source>
        <dbReference type="EMBL" id="SIO56181.1"/>
    </source>
</evidence>
<dbReference type="RefSeq" id="WP_074297887.1">
    <property type="nucleotide sequence ID" value="NZ_FSRU01000002.1"/>
</dbReference>
<keyword evidence="2" id="KW-0808">Transferase</keyword>
<feature type="domain" description="Glycosyl transferase family 1" evidence="1">
    <location>
        <begin position="218"/>
        <end position="367"/>
    </location>
</feature>
<organism evidence="2 3">
    <name type="scientific">Paraburkholderia phenazinium</name>
    <dbReference type="NCBI Taxonomy" id="60549"/>
    <lineage>
        <taxon>Bacteria</taxon>
        <taxon>Pseudomonadati</taxon>
        <taxon>Pseudomonadota</taxon>
        <taxon>Betaproteobacteria</taxon>
        <taxon>Burkholderiales</taxon>
        <taxon>Burkholderiaceae</taxon>
        <taxon>Paraburkholderia</taxon>
    </lineage>
</organism>
<accession>A0A1N6KHY5</accession>
<protein>
    <submittedName>
        <fullName evidence="2">Glycosyltransferase involved in cell wall bisynthesis</fullName>
    </submittedName>
</protein>
<dbReference type="Gene3D" id="3.40.50.2000">
    <property type="entry name" value="Glycogen Phosphorylase B"/>
    <property type="match status" value="1"/>
</dbReference>
<sequence length="403" mass="44001">MTNDTVLVIEPEFSGHRWRYAEWAAAACIEAGYRCVIVTASANATHPLAQRLAAADDASLRIAFVDPPAQASHGRLGSVSYVRFLRDFQHLYRSVSREYGVALVIVPYVDYFFYALPFFGSPFGATPWIGITMRASFHHSQVGVRAPRRPLVNTLKAALFRRALRASGMKTLLSIDPTLRDWYTGAAEQRGAALGGAAVLYLADPFPDTLASDPAEARRRLQLESGRYLLVYGAITGRKGIHELIDALTERQDPVRLLIAGEQDADTRAYLHSVTSALTQPPVILDRFIPDDLERDLFSACDAVWLGYKGHYGMSGVLVQAYRFNKPVIATSDGLIGWFCRNGELGPVLDELSATAINAALDQLFPDGAQGATVHALPGAPAGHMLAQNTLSQFKKTLQLAIS</sequence>
<dbReference type="Proteomes" id="UP000185151">
    <property type="component" value="Unassembled WGS sequence"/>
</dbReference>
<evidence type="ECO:0000259" key="1">
    <source>
        <dbReference type="Pfam" id="PF00534"/>
    </source>
</evidence>
<name>A0A1N6KHY5_9BURK</name>